<feature type="domain" description="Peptidase S8/S53" evidence="8">
    <location>
        <begin position="721"/>
        <end position="953"/>
    </location>
</feature>
<evidence type="ECO:0000256" key="1">
    <source>
        <dbReference type="ARBA" id="ARBA00011073"/>
    </source>
</evidence>
<accession>A0A423WS12</accession>
<feature type="active site" description="Charge relay system" evidence="6">
    <location>
        <position position="775"/>
    </location>
</feature>
<dbReference type="PRINTS" id="PR00723">
    <property type="entry name" value="SUBTILISIN"/>
</dbReference>
<dbReference type="PROSITE" id="PS50088">
    <property type="entry name" value="ANK_REPEAT"/>
    <property type="match status" value="1"/>
</dbReference>
<dbReference type="OrthoDB" id="5093543at2759"/>
<evidence type="ECO:0000256" key="6">
    <source>
        <dbReference type="PROSITE-ProRule" id="PRU01240"/>
    </source>
</evidence>
<organism evidence="9 10">
    <name type="scientific">Cytospora leucostoma</name>
    <dbReference type="NCBI Taxonomy" id="1230097"/>
    <lineage>
        <taxon>Eukaryota</taxon>
        <taxon>Fungi</taxon>
        <taxon>Dikarya</taxon>
        <taxon>Ascomycota</taxon>
        <taxon>Pezizomycotina</taxon>
        <taxon>Sordariomycetes</taxon>
        <taxon>Sordariomycetidae</taxon>
        <taxon>Diaporthales</taxon>
        <taxon>Cytosporaceae</taxon>
        <taxon>Cytospora</taxon>
    </lineage>
</organism>
<dbReference type="Gene3D" id="3.40.50.200">
    <property type="entry name" value="Peptidase S8/S53 domain"/>
    <property type="match status" value="1"/>
</dbReference>
<dbReference type="PANTHER" id="PTHR43806:SF11">
    <property type="entry name" value="CEREVISIN-RELATED"/>
    <property type="match status" value="1"/>
</dbReference>
<evidence type="ECO:0000313" key="10">
    <source>
        <dbReference type="Proteomes" id="UP000285146"/>
    </source>
</evidence>
<proteinExistence type="inferred from homology"/>
<sequence>MSLHGSIKGDAESDVDDVEGEDEIQDQAQLPAEHDEIKVQFDKDIDSMNKLLIIQAKSINKSEKVEQQQREEQKCFMDDRESRWKNLGRLTSENRNFLHHIAYCGRKTGKDTARLIAKIILRLIGTNAMGMLDSSKRAPLTVAIHEKNWAFINAACISVRPDDRKKMGKHLTLECQSARDTPDKKCLTCLQSAILTLSPSIDNQAQSILNMVEFVPEDMFTITDAMGRTPLHLAVEYDRGTAKQFEIVERLLERGPKALELKMLNQYGASGFTVYQYHEKTRRDAEAKELMLPPPVPRKDPPQGEKKDEKGTQPRKDRPDTRKTDQTGQTKGNPKSSASTGGQAAGQSFKRRDSVAETPPGRQEALSSLHLNTRLEAEVNKASVSSPVAQQVSAKPQQVGVDHEEEKRRKNENLRKERQTNADKIRELLKLTYLRNMKPQDASRFLHIPDKADKELWFDFGVEPRTEMTLETFKKHFTQFQHLEFDNILQYVAVPRIQIDLGPNQPDSRFQGSRHLLDFFQWLQQKGVKRILKVEVDDMPSQTPAHSDEMIEKALEPFGVEILDWRRPDLCPLMVSRIGINLRKITLRWSGSNAVLRSWSEPEGFASIPSLRKIEIHENIEGLDSKERTNSNLDKFEARLKQSWSMRNPKITKPDFIRPDYGGLLHQSTQRVRDRGSTVAQTPKRRVDPHKWMQCMENFAEEFRQIKGIHEKQMDPLLNPVTVALIDDGTDITLPELQVRTSPRDRSYRSFPGKSFDQFQGGWRVSPYWVSSGGHGTIMARLIHKVCPSAVIYVIKLMTQRTATSDKLQIEPKSAIQAINHAVDRGVQIISMSWALKEPKDPVDKSAFNEAVRRARDHNILMFCSASDEGSFPDYTYPYLSNPESVFRIGAATKEGTAPVFLSNGPDISYIFPGIEVALNDEADMNEFEGHNSYTGSSIATALAAGLAAVILECVRLGAYYHMTQKTGTLGYINRDDVTKIRNKRTMEEAFNSITVSRVGNSNY</sequence>
<keyword evidence="5" id="KW-0040">ANK repeat</keyword>
<keyword evidence="2 6" id="KW-0645">Protease</keyword>
<feature type="compositionally biased region" description="Acidic residues" evidence="7">
    <location>
        <begin position="12"/>
        <end position="25"/>
    </location>
</feature>
<dbReference type="Proteomes" id="UP000285146">
    <property type="component" value="Unassembled WGS sequence"/>
</dbReference>
<dbReference type="InterPro" id="IPR036770">
    <property type="entry name" value="Ankyrin_rpt-contain_sf"/>
</dbReference>
<dbReference type="CDD" id="cd07491">
    <property type="entry name" value="Peptidases_S8_7"/>
    <property type="match status" value="1"/>
</dbReference>
<dbReference type="PROSITE" id="PS50297">
    <property type="entry name" value="ANK_REP_REGION"/>
    <property type="match status" value="1"/>
</dbReference>
<dbReference type="PROSITE" id="PS51892">
    <property type="entry name" value="SUBTILASE"/>
    <property type="match status" value="1"/>
</dbReference>
<evidence type="ECO:0000256" key="7">
    <source>
        <dbReference type="SAM" id="MobiDB-lite"/>
    </source>
</evidence>
<dbReference type="InterPro" id="IPR036852">
    <property type="entry name" value="Peptidase_S8/S53_dom_sf"/>
</dbReference>
<feature type="region of interest" description="Disordered" evidence="7">
    <location>
        <begin position="284"/>
        <end position="421"/>
    </location>
</feature>
<feature type="repeat" description="ANK" evidence="5">
    <location>
        <begin position="226"/>
        <end position="255"/>
    </location>
</feature>
<name>A0A423WS12_9PEZI</name>
<dbReference type="Gene3D" id="1.25.40.20">
    <property type="entry name" value="Ankyrin repeat-containing domain"/>
    <property type="match status" value="1"/>
</dbReference>
<evidence type="ECO:0000256" key="2">
    <source>
        <dbReference type="ARBA" id="ARBA00022670"/>
    </source>
</evidence>
<dbReference type="GO" id="GO:0004252">
    <property type="term" value="F:serine-type endopeptidase activity"/>
    <property type="evidence" value="ECO:0007669"/>
    <property type="project" value="UniProtKB-UniRule"/>
</dbReference>
<keyword evidence="10" id="KW-1185">Reference proteome</keyword>
<feature type="compositionally biased region" description="Polar residues" evidence="7">
    <location>
        <begin position="326"/>
        <end position="346"/>
    </location>
</feature>
<evidence type="ECO:0000256" key="3">
    <source>
        <dbReference type="ARBA" id="ARBA00022801"/>
    </source>
</evidence>
<feature type="compositionally biased region" description="Basic and acidic residues" evidence="7">
    <location>
        <begin position="297"/>
        <end position="325"/>
    </location>
</feature>
<dbReference type="InParanoid" id="A0A423WS12"/>
<dbReference type="GO" id="GO:0006508">
    <property type="term" value="P:proteolysis"/>
    <property type="evidence" value="ECO:0007669"/>
    <property type="project" value="UniProtKB-KW"/>
</dbReference>
<reference evidence="9 10" key="1">
    <citation type="submission" date="2015-09" db="EMBL/GenBank/DDBJ databases">
        <title>Host preference determinants of Valsa canker pathogens revealed by comparative genomics.</title>
        <authorList>
            <person name="Yin Z."/>
            <person name="Huang L."/>
        </authorList>
    </citation>
    <scope>NUCLEOTIDE SEQUENCE [LARGE SCALE GENOMIC DNA]</scope>
    <source>
        <strain evidence="9 10">SXYLt</strain>
    </source>
</reference>
<feature type="compositionally biased region" description="Basic and acidic residues" evidence="7">
    <location>
        <begin position="401"/>
        <end position="421"/>
    </location>
</feature>
<evidence type="ECO:0000313" key="9">
    <source>
        <dbReference type="EMBL" id="ROW06250.1"/>
    </source>
</evidence>
<dbReference type="SUPFAM" id="SSF52743">
    <property type="entry name" value="Subtilisin-like"/>
    <property type="match status" value="1"/>
</dbReference>
<dbReference type="PANTHER" id="PTHR43806">
    <property type="entry name" value="PEPTIDASE S8"/>
    <property type="match status" value="1"/>
</dbReference>
<evidence type="ECO:0000256" key="4">
    <source>
        <dbReference type="ARBA" id="ARBA00022825"/>
    </source>
</evidence>
<comment type="caution">
    <text evidence="9">The sequence shown here is derived from an EMBL/GenBank/DDBJ whole genome shotgun (WGS) entry which is preliminary data.</text>
</comment>
<dbReference type="Pfam" id="PF00082">
    <property type="entry name" value="Peptidase_S8"/>
    <property type="match status" value="1"/>
</dbReference>
<dbReference type="InterPro" id="IPR050131">
    <property type="entry name" value="Peptidase_S8_subtilisin-like"/>
</dbReference>
<dbReference type="InterPro" id="IPR002110">
    <property type="entry name" value="Ankyrin_rpt"/>
</dbReference>
<feature type="active site" description="Charge relay system" evidence="6">
    <location>
        <position position="727"/>
    </location>
</feature>
<feature type="region of interest" description="Disordered" evidence="7">
    <location>
        <begin position="1"/>
        <end position="33"/>
    </location>
</feature>
<dbReference type="STRING" id="1230097.A0A423WS12"/>
<comment type="similarity">
    <text evidence="1 6">Belongs to the peptidase S8 family.</text>
</comment>
<protein>
    <recommendedName>
        <fullName evidence="8">Peptidase S8/S53 domain-containing protein</fullName>
    </recommendedName>
</protein>
<feature type="compositionally biased region" description="Low complexity" evidence="7">
    <location>
        <begin position="382"/>
        <end position="394"/>
    </location>
</feature>
<evidence type="ECO:0000259" key="8">
    <source>
        <dbReference type="Pfam" id="PF00082"/>
    </source>
</evidence>
<evidence type="ECO:0000256" key="5">
    <source>
        <dbReference type="PROSITE-ProRule" id="PRU00023"/>
    </source>
</evidence>
<feature type="active site" description="Charge relay system" evidence="6">
    <location>
        <position position="938"/>
    </location>
</feature>
<keyword evidence="4 6" id="KW-0720">Serine protease</keyword>
<dbReference type="AlphaFoldDB" id="A0A423WS12"/>
<dbReference type="EMBL" id="LKEB01000043">
    <property type="protein sequence ID" value="ROW06250.1"/>
    <property type="molecule type" value="Genomic_DNA"/>
</dbReference>
<dbReference type="InterPro" id="IPR000209">
    <property type="entry name" value="Peptidase_S8/S53_dom"/>
</dbReference>
<keyword evidence="3 6" id="KW-0378">Hydrolase</keyword>
<dbReference type="InterPro" id="IPR015500">
    <property type="entry name" value="Peptidase_S8_subtilisin-rel"/>
</dbReference>
<gene>
    <name evidence="9" type="ORF">VPNG_08109</name>
</gene>